<evidence type="ECO:0000259" key="5">
    <source>
        <dbReference type="PROSITE" id="PS51078"/>
    </source>
</evidence>
<dbReference type="InterPro" id="IPR014757">
    <property type="entry name" value="Tscrpt_reg_IclR_C"/>
</dbReference>
<dbReference type="PROSITE" id="PS51078">
    <property type="entry name" value="ICLR_ED"/>
    <property type="match status" value="1"/>
</dbReference>
<organism evidence="6 7">
    <name type="scientific">Agrobacterium tumefaciens</name>
    <dbReference type="NCBI Taxonomy" id="358"/>
    <lineage>
        <taxon>Bacteria</taxon>
        <taxon>Pseudomonadati</taxon>
        <taxon>Pseudomonadota</taxon>
        <taxon>Alphaproteobacteria</taxon>
        <taxon>Hyphomicrobiales</taxon>
        <taxon>Rhizobiaceae</taxon>
        <taxon>Rhizobium/Agrobacterium group</taxon>
        <taxon>Agrobacterium</taxon>
        <taxon>Agrobacterium tumefaciens complex</taxon>
    </lineage>
</organism>
<name>A0A0D0J4A0_AGRTU</name>
<dbReference type="InterPro" id="IPR036388">
    <property type="entry name" value="WH-like_DNA-bd_sf"/>
</dbReference>
<keyword evidence="2" id="KW-0238">DNA-binding</keyword>
<dbReference type="InterPro" id="IPR005471">
    <property type="entry name" value="Tscrpt_reg_IclR_N"/>
</dbReference>
<dbReference type="GO" id="GO:0003700">
    <property type="term" value="F:DNA-binding transcription factor activity"/>
    <property type="evidence" value="ECO:0007669"/>
    <property type="project" value="TreeGrafter"/>
</dbReference>
<dbReference type="AlphaFoldDB" id="A0A0D0J4A0"/>
<dbReference type="SUPFAM" id="SSF55781">
    <property type="entry name" value="GAF domain-like"/>
    <property type="match status" value="1"/>
</dbReference>
<dbReference type="PANTHER" id="PTHR30136">
    <property type="entry name" value="HELIX-TURN-HELIX TRANSCRIPTIONAL REGULATOR, ICLR FAMILY"/>
    <property type="match status" value="1"/>
</dbReference>
<comment type="caution">
    <text evidence="6">The sequence shown here is derived from an EMBL/GenBank/DDBJ whole genome shotgun (WGS) entry which is preliminary data.</text>
</comment>
<dbReference type="Gene3D" id="1.10.10.10">
    <property type="entry name" value="Winged helix-like DNA-binding domain superfamily/Winged helix DNA-binding domain"/>
    <property type="match status" value="1"/>
</dbReference>
<dbReference type="PROSITE" id="PS51077">
    <property type="entry name" value="HTH_ICLR"/>
    <property type="match status" value="1"/>
</dbReference>
<evidence type="ECO:0000313" key="7">
    <source>
        <dbReference type="Proteomes" id="UP000035017"/>
    </source>
</evidence>
<dbReference type="Pfam" id="PF01614">
    <property type="entry name" value="IclR_C"/>
    <property type="match status" value="1"/>
</dbReference>
<dbReference type="GO" id="GO:0003677">
    <property type="term" value="F:DNA binding"/>
    <property type="evidence" value="ECO:0007669"/>
    <property type="project" value="UniProtKB-KW"/>
</dbReference>
<dbReference type="InterPro" id="IPR050707">
    <property type="entry name" value="HTH_MetabolicPath_Reg"/>
</dbReference>
<dbReference type="Gene3D" id="3.30.450.40">
    <property type="match status" value="1"/>
</dbReference>
<dbReference type="SMART" id="SM00346">
    <property type="entry name" value="HTH_ICLR"/>
    <property type="match status" value="1"/>
</dbReference>
<dbReference type="PANTHER" id="PTHR30136:SF23">
    <property type="entry name" value="DNA-BINDING TRANSCRIPTIONAL ACTIVATOR MHPR"/>
    <property type="match status" value="1"/>
</dbReference>
<dbReference type="InterPro" id="IPR029016">
    <property type="entry name" value="GAF-like_dom_sf"/>
</dbReference>
<evidence type="ECO:0000256" key="3">
    <source>
        <dbReference type="ARBA" id="ARBA00023163"/>
    </source>
</evidence>
<evidence type="ECO:0000313" key="6">
    <source>
        <dbReference type="EMBL" id="KIQ00353.1"/>
    </source>
</evidence>
<dbReference type="GO" id="GO:0045892">
    <property type="term" value="P:negative regulation of DNA-templated transcription"/>
    <property type="evidence" value="ECO:0007669"/>
    <property type="project" value="TreeGrafter"/>
</dbReference>
<feature type="domain" description="IclR-ED" evidence="5">
    <location>
        <begin position="70"/>
        <end position="268"/>
    </location>
</feature>
<sequence>MEKQGVKSIRALARGIEVLQLLQASGGMSLGDIHRETGLAKATLLRILLTFQEEGLVWQRIIDKAYLASYSLQQRARYLDDVSHLVEVSSPVLADLTSRIDWPSILAVARLDHMEVIETNSPKSYFHHIPLGPVGFQVNMLMSATGKAYLAHCPETEKAAILTRLRHSQRIGNINARNTAWVDKVLAETKALGYGIRDPRFGGDFDIPRRQSDDGRDSIAVPIMSGERVFGCINLTWIQKVANRRQIVDAHLPALQEAARTVALKLQG</sequence>
<evidence type="ECO:0000256" key="1">
    <source>
        <dbReference type="ARBA" id="ARBA00023015"/>
    </source>
</evidence>
<dbReference type="SUPFAM" id="SSF46785">
    <property type="entry name" value="Winged helix' DNA-binding domain"/>
    <property type="match status" value="1"/>
</dbReference>
<protein>
    <recommendedName>
        <fullName evidence="8">Transcriptional regulator</fullName>
    </recommendedName>
</protein>
<evidence type="ECO:0000256" key="2">
    <source>
        <dbReference type="ARBA" id="ARBA00023125"/>
    </source>
</evidence>
<gene>
    <name evidence="6" type="ORF">RU07_17525</name>
</gene>
<reference evidence="6 7" key="1">
    <citation type="submission" date="2014-12" db="EMBL/GenBank/DDBJ databases">
        <title>16Stimator: statistical estimation of ribosomal gene copy numbers from draft genome assemblies.</title>
        <authorList>
            <person name="Perisin M.A."/>
            <person name="Vetter M."/>
            <person name="Gilbert J.A."/>
            <person name="Bergelson J."/>
        </authorList>
    </citation>
    <scope>NUCLEOTIDE SEQUENCE [LARGE SCALE GENOMIC DNA]</scope>
    <source>
        <strain evidence="6 7">MEJ076</strain>
    </source>
</reference>
<feature type="domain" description="HTH iclR-type" evidence="4">
    <location>
        <begin position="9"/>
        <end position="70"/>
    </location>
</feature>
<dbReference type="EMBL" id="JXQV01000021">
    <property type="protein sequence ID" value="KIQ00353.1"/>
    <property type="molecule type" value="Genomic_DNA"/>
</dbReference>
<keyword evidence="3" id="KW-0804">Transcription</keyword>
<evidence type="ECO:0008006" key="8">
    <source>
        <dbReference type="Google" id="ProtNLM"/>
    </source>
</evidence>
<proteinExistence type="predicted"/>
<keyword evidence="1" id="KW-0805">Transcription regulation</keyword>
<dbReference type="Proteomes" id="UP000035017">
    <property type="component" value="Unassembled WGS sequence"/>
</dbReference>
<dbReference type="InterPro" id="IPR036390">
    <property type="entry name" value="WH_DNA-bd_sf"/>
</dbReference>
<dbReference type="OrthoDB" id="9807558at2"/>
<accession>A0A0D0J4A0</accession>
<dbReference type="Pfam" id="PF09339">
    <property type="entry name" value="HTH_IclR"/>
    <property type="match status" value="1"/>
</dbReference>
<evidence type="ECO:0000259" key="4">
    <source>
        <dbReference type="PROSITE" id="PS51077"/>
    </source>
</evidence>